<protein>
    <submittedName>
        <fullName evidence="2">Uncharacterized protein</fullName>
    </submittedName>
</protein>
<evidence type="ECO:0000313" key="2">
    <source>
        <dbReference type="EMBL" id="MBA4601544.1"/>
    </source>
</evidence>
<name>A0A7W1XQS7_9BACL</name>
<accession>A0A7W1XQS7</accession>
<dbReference type="InterPro" id="IPR032721">
    <property type="entry name" value="Toxin-deaminase"/>
</dbReference>
<dbReference type="Proteomes" id="UP000538292">
    <property type="component" value="Unassembled WGS sequence"/>
</dbReference>
<feature type="transmembrane region" description="Helical" evidence="1">
    <location>
        <begin position="12"/>
        <end position="37"/>
    </location>
</feature>
<keyword evidence="1" id="KW-1133">Transmembrane helix</keyword>
<sequence length="329" mass="36176">MSEAMLEDLLIWGIGTGMGAIVFEWVAASVAGAPFIASIARKVPWLGKALPKMFGSAAGGGTDQSIIDFLKGQFNWKKTVIAAGLGFVLVFGGKYVGSHSDQIIKWVNSREIQTFTQSFVKNGDSLASSMPMKIGDTEFGQWLQKFAENGDKATGIHIDTATNKVRGKVFKTRPIDLKTEQYIVNRVKELRRSLPGKYKKSGNFALAEVHIDGISKTEFYAHSSIDELTGTLSERVPDISVKPKNPVFTAYQAPNIKGDFFPRDSDTEYKILNDLAARLGDNTKAIGKIKLFTELDTCASCSRVIAEFAKKYPNIELDIVHNNGNRLIK</sequence>
<reference evidence="2 3" key="1">
    <citation type="submission" date="2020-07" db="EMBL/GenBank/DDBJ databases">
        <title>Thermoactinomyces phylogeny.</title>
        <authorList>
            <person name="Dunlap C."/>
        </authorList>
    </citation>
    <scope>NUCLEOTIDE SEQUENCE [LARGE SCALE GENOMIC DNA]</scope>
    <source>
        <strain evidence="2 3">AMNI-1</strain>
    </source>
</reference>
<dbReference type="Pfam" id="PF14424">
    <property type="entry name" value="Toxin-deaminase"/>
    <property type="match status" value="1"/>
</dbReference>
<gene>
    <name evidence="2" type="ORF">H2C83_04250</name>
</gene>
<evidence type="ECO:0000256" key="1">
    <source>
        <dbReference type="SAM" id="Phobius"/>
    </source>
</evidence>
<dbReference type="AlphaFoldDB" id="A0A7W1XQS7"/>
<proteinExistence type="predicted"/>
<keyword evidence="1" id="KW-0472">Membrane</keyword>
<comment type="caution">
    <text evidence="2">The sequence shown here is derived from an EMBL/GenBank/DDBJ whole genome shotgun (WGS) entry which is preliminary data.</text>
</comment>
<dbReference type="EMBL" id="JACEOL010000010">
    <property type="protein sequence ID" value="MBA4601544.1"/>
    <property type="molecule type" value="Genomic_DNA"/>
</dbReference>
<organism evidence="2 3">
    <name type="scientific">Thermoactinomyces mirandus</name>
    <dbReference type="NCBI Taxonomy" id="2756294"/>
    <lineage>
        <taxon>Bacteria</taxon>
        <taxon>Bacillati</taxon>
        <taxon>Bacillota</taxon>
        <taxon>Bacilli</taxon>
        <taxon>Bacillales</taxon>
        <taxon>Thermoactinomycetaceae</taxon>
        <taxon>Thermoactinomyces</taxon>
    </lineage>
</organism>
<keyword evidence="1" id="KW-0812">Transmembrane</keyword>
<keyword evidence="3" id="KW-1185">Reference proteome</keyword>
<evidence type="ECO:0000313" key="3">
    <source>
        <dbReference type="Proteomes" id="UP000538292"/>
    </source>
</evidence>